<keyword evidence="3" id="KW-0378">Hydrolase</keyword>
<organism evidence="3 4">
    <name type="scientific">Roseibium aggregatum</name>
    <dbReference type="NCBI Taxonomy" id="187304"/>
    <lineage>
        <taxon>Bacteria</taxon>
        <taxon>Pseudomonadati</taxon>
        <taxon>Pseudomonadota</taxon>
        <taxon>Alphaproteobacteria</taxon>
        <taxon>Hyphomicrobiales</taxon>
        <taxon>Stappiaceae</taxon>
        <taxon>Roseibium</taxon>
    </lineage>
</organism>
<dbReference type="InterPro" id="IPR022742">
    <property type="entry name" value="Hydrolase_4"/>
</dbReference>
<evidence type="ECO:0000313" key="4">
    <source>
        <dbReference type="Proteomes" id="UP000664096"/>
    </source>
</evidence>
<dbReference type="Pfam" id="PF12146">
    <property type="entry name" value="Hydrolase_4"/>
    <property type="match status" value="1"/>
</dbReference>
<reference evidence="3" key="1">
    <citation type="submission" date="2020-12" db="EMBL/GenBank/DDBJ databases">
        <title>Oil enriched cultivation method for isolating marine PHA-producing bacteria.</title>
        <authorList>
            <person name="Zheng W."/>
            <person name="Yu S."/>
            <person name="Huang Y."/>
        </authorList>
    </citation>
    <scope>NUCLEOTIDE SEQUENCE</scope>
    <source>
        <strain evidence="3">SY-2-12</strain>
    </source>
</reference>
<feature type="region of interest" description="Disordered" evidence="1">
    <location>
        <begin position="583"/>
        <end position="603"/>
    </location>
</feature>
<evidence type="ECO:0000256" key="1">
    <source>
        <dbReference type="SAM" id="MobiDB-lite"/>
    </source>
</evidence>
<dbReference type="EMBL" id="JAEKJZ010000001">
    <property type="protein sequence ID" value="MBN9668754.1"/>
    <property type="molecule type" value="Genomic_DNA"/>
</dbReference>
<feature type="domain" description="Serine aminopeptidase S33" evidence="2">
    <location>
        <begin position="47"/>
        <end position="148"/>
    </location>
</feature>
<dbReference type="PANTHER" id="PTHR43265">
    <property type="entry name" value="ESTERASE ESTD"/>
    <property type="match status" value="1"/>
</dbReference>
<proteinExistence type="predicted"/>
<dbReference type="RefSeq" id="WP_207137953.1">
    <property type="nucleotide sequence ID" value="NZ_JAEKJZ010000001.1"/>
</dbReference>
<dbReference type="PANTHER" id="PTHR43265:SF1">
    <property type="entry name" value="ESTERASE ESTD"/>
    <property type="match status" value="1"/>
</dbReference>
<comment type="caution">
    <text evidence="3">The sequence shown here is derived from an EMBL/GenBank/DDBJ whole genome shotgun (WGS) entry which is preliminary data.</text>
</comment>
<dbReference type="SUPFAM" id="SSF53474">
    <property type="entry name" value="alpha/beta-Hydrolases"/>
    <property type="match status" value="2"/>
</dbReference>
<protein>
    <submittedName>
        <fullName evidence="3">Alpha/beta hydrolase</fullName>
    </submittedName>
</protein>
<dbReference type="InterPro" id="IPR053145">
    <property type="entry name" value="AB_hydrolase_Est10"/>
</dbReference>
<dbReference type="Proteomes" id="UP000664096">
    <property type="component" value="Unassembled WGS sequence"/>
</dbReference>
<sequence length="611" mass="67312">MALNNTQPIGFNGICGLLTLPVTDTWKDTGVVLCRPWSRDEVSCRKFYRVLADSFAARGYPVIRFDYPGQVDSLDMAENDGIDRWVEAANESASALKKHSGCERIVFFGLGLGTVIAQMAAQTRPDIAGLILAAPVTSGRRYLRELGLHAKMAFEAELLPLDLLDTDKVSLLGNVLPDKFVKDLAEVKLDKSPLPRKVPVLLFARDGVSSDRTLADHIQSEGLEISVHPFSGYDDLVGNILQSRPDWDLISTATDWLTNTLSSGNSEMPANQADLGPGRLETGQFREEALFVGAHEKHLYCIVTSPIEAAKTAPVFIFGNTGGYDHHAGRGREWVTAARKLAQLGVISVRFDGVNTGDSYPDLPEGQEALYSETQIEDFLDLIDYFEGRYQGPVTLIGRCSSAYSAFHAAARDPRVRQLVLINQLKFMWDPDVPVDLKYMGHRSTADYTKRLTSAHTFKRLFRGELNFATAGRGVAKMLRQRAAEKLAAVFPQLTKFGRLKAEALKKFEVLRERDVKVHFFCSVGDESVDQLKAHFGPDLKGFAAFPNISLTTVDNADHNLMPDHARAEMFSFLEKIAHLSDTAGQPPAATGDEPSSKVLRSTSRHAVSAV</sequence>
<dbReference type="GO" id="GO:0052689">
    <property type="term" value="F:carboxylic ester hydrolase activity"/>
    <property type="evidence" value="ECO:0007669"/>
    <property type="project" value="TreeGrafter"/>
</dbReference>
<evidence type="ECO:0000313" key="3">
    <source>
        <dbReference type="EMBL" id="MBN9668754.1"/>
    </source>
</evidence>
<name>A0A939EBV2_9HYPH</name>
<evidence type="ECO:0000259" key="2">
    <source>
        <dbReference type="Pfam" id="PF12146"/>
    </source>
</evidence>
<dbReference type="AlphaFoldDB" id="A0A939EBV2"/>
<dbReference type="Gene3D" id="3.40.50.1820">
    <property type="entry name" value="alpha/beta hydrolase"/>
    <property type="match status" value="2"/>
</dbReference>
<dbReference type="InterPro" id="IPR029058">
    <property type="entry name" value="AB_hydrolase_fold"/>
</dbReference>
<accession>A0A939EBV2</accession>
<gene>
    <name evidence="3" type="ORF">JF539_00300</name>
</gene>